<proteinExistence type="predicted"/>
<evidence type="ECO:0000259" key="2">
    <source>
        <dbReference type="Pfam" id="PF23359"/>
    </source>
</evidence>
<dbReference type="Gene3D" id="4.10.320.10">
    <property type="entry name" value="E3-binding domain"/>
    <property type="match status" value="1"/>
</dbReference>
<gene>
    <name evidence="3" type="ORF">CW362_38785</name>
</gene>
<keyword evidence="1" id="KW-0238">DNA-binding</keyword>
<dbReference type="InterPro" id="IPR036625">
    <property type="entry name" value="E3-bd_dom_sf"/>
</dbReference>
<dbReference type="GO" id="GO:0003677">
    <property type="term" value="F:DNA binding"/>
    <property type="evidence" value="ECO:0007669"/>
    <property type="project" value="UniProtKB-KW"/>
</dbReference>
<dbReference type="EMBL" id="PJOS01000149">
    <property type="protein sequence ID" value="PKT67759.1"/>
    <property type="molecule type" value="Genomic_DNA"/>
</dbReference>
<dbReference type="GO" id="GO:0016746">
    <property type="term" value="F:acyltransferase activity"/>
    <property type="evidence" value="ECO:0007669"/>
    <property type="project" value="InterPro"/>
</dbReference>
<accession>A0A2I0SCX9</accession>
<keyword evidence="4" id="KW-1185">Reference proteome</keyword>
<feature type="domain" description="Lsr2 DNA-binding" evidence="2">
    <location>
        <begin position="94"/>
        <end position="126"/>
    </location>
</feature>
<dbReference type="AlphaFoldDB" id="A0A2I0SCX9"/>
<dbReference type="Pfam" id="PF23359">
    <property type="entry name" value="Lsr2_DNA-bd"/>
    <property type="match status" value="1"/>
</dbReference>
<evidence type="ECO:0000313" key="3">
    <source>
        <dbReference type="EMBL" id="PKT67759.1"/>
    </source>
</evidence>
<evidence type="ECO:0000256" key="1">
    <source>
        <dbReference type="ARBA" id="ARBA00023125"/>
    </source>
</evidence>
<organism evidence="3 4">
    <name type="scientific">Streptomyces populi</name>
    <dbReference type="NCBI Taxonomy" id="2058924"/>
    <lineage>
        <taxon>Bacteria</taxon>
        <taxon>Bacillati</taxon>
        <taxon>Actinomycetota</taxon>
        <taxon>Actinomycetes</taxon>
        <taxon>Kitasatosporales</taxon>
        <taxon>Streptomycetaceae</taxon>
        <taxon>Streptomyces</taxon>
    </lineage>
</organism>
<name>A0A2I0SCX9_9ACTN</name>
<protein>
    <recommendedName>
        <fullName evidence="2">Lsr2 DNA-binding domain-containing protein</fullName>
    </recommendedName>
</protein>
<sequence length="385" mass="41513">MSVNVAHRILTERGVAAGDLNSWLDCCGLSVGDGQLQLVGQGEKQRAHSDVIAHNHHPEIIDGGGKIATSAADLESTNPAEVDDVQNVNRVPAGNQEIRSWARRHGYVVGDRGRIPSIVHNAYIQAMGRIRPPGDVEHNPASQGQDDCVEYEPIAALLDDLAVALGVSSEGITLGAVLSGEMPLPAHAADMVRSILGAKLEENGWVIDAIPAPNISNLDARSNGSISRRATLKDRAWNVLHETDHPLTSPLLASRMGDGINERSLKVQLANDSRFMRSDVDSWALSDWGLRRYTGIQNLIAEEIDKAGGSALVEEVVGNLTREFTVKDASIRQMMYKYPFVVQSGIVRRAVDAEHREGPESSGQLTSEAGLSAHIDLAKDLGLDF</sequence>
<dbReference type="InterPro" id="IPR055370">
    <property type="entry name" value="Lsr2_DNA-bd"/>
</dbReference>
<dbReference type="OrthoDB" id="3928741at2"/>
<dbReference type="Proteomes" id="UP000236178">
    <property type="component" value="Unassembled WGS sequence"/>
</dbReference>
<comment type="caution">
    <text evidence="3">The sequence shown here is derived from an EMBL/GenBank/DDBJ whole genome shotgun (WGS) entry which is preliminary data.</text>
</comment>
<reference evidence="3 4" key="1">
    <citation type="submission" date="2017-12" db="EMBL/GenBank/DDBJ databases">
        <title>Streptomyces populusis sp. nov., a novel endophytic actinobacterium isolated from stems of Populus adenopoda Maxim.</title>
        <authorList>
            <person name="Wang Z."/>
        </authorList>
    </citation>
    <scope>NUCLEOTIDE SEQUENCE [LARGE SCALE GENOMIC DNA]</scope>
    <source>
        <strain evidence="3 4">A249</strain>
    </source>
</reference>
<evidence type="ECO:0000313" key="4">
    <source>
        <dbReference type="Proteomes" id="UP000236178"/>
    </source>
</evidence>